<feature type="binding site" evidence="8">
    <location>
        <position position="63"/>
    </location>
    <ligand>
        <name>substrate</name>
    </ligand>
</feature>
<keyword evidence="7 8" id="KW-0067">ATP-binding</keyword>
<gene>
    <name evidence="8" type="primary">proB</name>
    <name evidence="10" type="ordered locus">Desac_1370</name>
</gene>
<feature type="binding site" evidence="8">
    <location>
        <position position="150"/>
    </location>
    <ligand>
        <name>substrate</name>
    </ligand>
</feature>
<dbReference type="InterPro" id="IPR019797">
    <property type="entry name" value="Glutamate_5-kinase_CS"/>
</dbReference>
<feature type="binding site" evidence="8">
    <location>
        <begin position="224"/>
        <end position="230"/>
    </location>
    <ligand>
        <name>ATP</name>
        <dbReference type="ChEBI" id="CHEBI:30616"/>
    </ligand>
</feature>
<dbReference type="GO" id="GO:0004349">
    <property type="term" value="F:glutamate 5-kinase activity"/>
    <property type="evidence" value="ECO:0007669"/>
    <property type="project" value="UniProtKB-UniRule"/>
</dbReference>
<evidence type="ECO:0000256" key="4">
    <source>
        <dbReference type="ARBA" id="ARBA00022679"/>
    </source>
</evidence>
<dbReference type="InterPro" id="IPR001048">
    <property type="entry name" value="Asp/Glu/Uridylate_kinase"/>
</dbReference>
<dbReference type="NCBIfam" id="TIGR01027">
    <property type="entry name" value="proB"/>
    <property type="match status" value="1"/>
</dbReference>
<dbReference type="FunFam" id="3.40.1160.10:FF:000018">
    <property type="entry name" value="Glutamate 5-kinase"/>
    <property type="match status" value="1"/>
</dbReference>
<accession>F2NHP0</accession>
<feature type="binding site" evidence="8">
    <location>
        <position position="162"/>
    </location>
    <ligand>
        <name>substrate</name>
    </ligand>
</feature>
<dbReference type="EC" id="2.7.2.11" evidence="8"/>
<reference evidence="11" key="2">
    <citation type="submission" date="2011-03" db="EMBL/GenBank/DDBJ databases">
        <title>The complete genome of Desulfobacca acetoxidans DSM 11109.</title>
        <authorList>
            <consortium name="US DOE Joint Genome Institute (JGI-PGF)"/>
            <person name="Lucas S."/>
            <person name="Copeland A."/>
            <person name="Lapidus A."/>
            <person name="Bruce D."/>
            <person name="Goodwin L."/>
            <person name="Pitluck S."/>
            <person name="Peters L."/>
            <person name="Kyrpides N."/>
            <person name="Mavromatis K."/>
            <person name="Ivanova N."/>
            <person name="Ovchinnikova G."/>
            <person name="Teshima H."/>
            <person name="Detter J.C."/>
            <person name="Han C."/>
            <person name="Land M."/>
            <person name="Hauser L."/>
            <person name="Markowitz V."/>
            <person name="Cheng J.-F."/>
            <person name="Hugenholtz P."/>
            <person name="Woyke T."/>
            <person name="Wu D."/>
            <person name="Spring S."/>
            <person name="Schueler E."/>
            <person name="Brambilla E."/>
            <person name="Klenk H.-P."/>
            <person name="Eisen J.A."/>
        </authorList>
    </citation>
    <scope>NUCLEOTIDE SEQUENCE [LARGE SCALE GENOMIC DNA]</scope>
    <source>
        <strain evidence="11">ATCC 700848 / DSM 11109 / ASRB2</strain>
    </source>
</reference>
<evidence type="ECO:0000259" key="9">
    <source>
        <dbReference type="SMART" id="SM00359"/>
    </source>
</evidence>
<dbReference type="PIRSF" id="PIRSF000729">
    <property type="entry name" value="GK"/>
    <property type="match status" value="1"/>
</dbReference>
<dbReference type="SMART" id="SM00359">
    <property type="entry name" value="PUA"/>
    <property type="match status" value="1"/>
</dbReference>
<feature type="binding site" evidence="8">
    <location>
        <position position="24"/>
    </location>
    <ligand>
        <name>ATP</name>
        <dbReference type="ChEBI" id="CHEBI:30616"/>
    </ligand>
</feature>
<dbReference type="InterPro" id="IPR036393">
    <property type="entry name" value="AceGlu_kinase-like_sf"/>
</dbReference>
<dbReference type="RefSeq" id="WP_013706339.1">
    <property type="nucleotide sequence ID" value="NC_015388.1"/>
</dbReference>
<dbReference type="OrthoDB" id="9804434at2"/>
<evidence type="ECO:0000256" key="5">
    <source>
        <dbReference type="ARBA" id="ARBA00022741"/>
    </source>
</evidence>
<dbReference type="Gene3D" id="3.40.1160.10">
    <property type="entry name" value="Acetylglutamate kinase-like"/>
    <property type="match status" value="1"/>
</dbReference>
<evidence type="ECO:0000256" key="7">
    <source>
        <dbReference type="ARBA" id="ARBA00022840"/>
    </source>
</evidence>
<keyword evidence="6 8" id="KW-0418">Kinase</keyword>
<proteinExistence type="inferred from homology"/>
<keyword evidence="3 8" id="KW-0641">Proline biosynthesis</keyword>
<keyword evidence="2 8" id="KW-0028">Amino-acid biosynthesis</keyword>
<evidence type="ECO:0000313" key="11">
    <source>
        <dbReference type="Proteomes" id="UP000000483"/>
    </source>
</evidence>
<feature type="domain" description="PUA" evidence="9">
    <location>
        <begin position="290"/>
        <end position="373"/>
    </location>
</feature>
<dbReference type="KEGG" id="dao:Desac_1370"/>
<dbReference type="eggNOG" id="COG0263">
    <property type="taxonomic scope" value="Bacteria"/>
</dbReference>
<evidence type="ECO:0000313" key="10">
    <source>
        <dbReference type="EMBL" id="AEB09227.1"/>
    </source>
</evidence>
<dbReference type="Proteomes" id="UP000000483">
    <property type="component" value="Chromosome"/>
</dbReference>
<dbReference type="PROSITE" id="PS50890">
    <property type="entry name" value="PUA"/>
    <property type="match status" value="1"/>
</dbReference>
<dbReference type="InterPro" id="IPR002478">
    <property type="entry name" value="PUA"/>
</dbReference>
<dbReference type="GO" id="GO:0055129">
    <property type="term" value="P:L-proline biosynthetic process"/>
    <property type="evidence" value="ECO:0007669"/>
    <property type="project" value="UniProtKB-UniRule"/>
</dbReference>
<dbReference type="Pfam" id="PF01472">
    <property type="entry name" value="PUA"/>
    <property type="match status" value="1"/>
</dbReference>
<dbReference type="GO" id="GO:0003723">
    <property type="term" value="F:RNA binding"/>
    <property type="evidence" value="ECO:0007669"/>
    <property type="project" value="InterPro"/>
</dbReference>
<keyword evidence="1 8" id="KW-0963">Cytoplasm</keyword>
<dbReference type="SUPFAM" id="SSF53633">
    <property type="entry name" value="Carbamate kinase-like"/>
    <property type="match status" value="1"/>
</dbReference>
<sequence>MLQPSQRKLLQSQIIARTRRVVIKVGSAVMTTAEGLNQAAIDELTDTMAHLLREGREVVLVSSGAIAAGFKKIGLTAKPRSIPQKQAVAAIGQTTLMQKYEQAFARHGVKVAQILLTRNDLANRRRYLNARNTLFTLLNWKVLPVINENDTVVVEEIQFGDNDNLSALISSVVQAGLLIILTDIDGLYDQDPRLHPEAKLIPLVEKIDLRLERAASRQPGIIGSGGMFSKIQAAKKAASVGIPTIIAHGLKPRIIQRLFDGAEEGTLFLSPAAKLSSRQYWLAYTTNPAGEIVVDDGARQVLRYQGKSLLPAGIIGVNGRFSAGAAVRLLDRGGEVIGIGLSNYSASDIACIKGLQTCNIQQSLGYKGYDEVVHRDNMVIFPESS</sequence>
<evidence type="ECO:0000256" key="2">
    <source>
        <dbReference type="ARBA" id="ARBA00022605"/>
    </source>
</evidence>
<dbReference type="UniPathway" id="UPA00098">
    <property type="reaction ID" value="UER00359"/>
</dbReference>
<dbReference type="HAMAP" id="MF_00456">
    <property type="entry name" value="ProB"/>
    <property type="match status" value="1"/>
</dbReference>
<comment type="subcellular location">
    <subcellularLocation>
        <location evidence="8">Cytoplasm</location>
    </subcellularLocation>
</comment>
<dbReference type="InterPro" id="IPR011529">
    <property type="entry name" value="Glu_5kinase"/>
</dbReference>
<evidence type="ECO:0000256" key="8">
    <source>
        <dbReference type="HAMAP-Rule" id="MF_00456"/>
    </source>
</evidence>
<evidence type="ECO:0000256" key="6">
    <source>
        <dbReference type="ARBA" id="ARBA00022777"/>
    </source>
</evidence>
<dbReference type="GO" id="GO:0005829">
    <property type="term" value="C:cytosol"/>
    <property type="evidence" value="ECO:0007669"/>
    <property type="project" value="TreeGrafter"/>
</dbReference>
<dbReference type="InterPro" id="IPR015947">
    <property type="entry name" value="PUA-like_sf"/>
</dbReference>
<dbReference type="Gene3D" id="2.30.130.10">
    <property type="entry name" value="PUA domain"/>
    <property type="match status" value="1"/>
</dbReference>
<dbReference type="Pfam" id="PF00696">
    <property type="entry name" value="AA_kinase"/>
    <property type="match status" value="1"/>
</dbReference>
<dbReference type="PRINTS" id="PR00474">
    <property type="entry name" value="GLU5KINASE"/>
</dbReference>
<comment type="catalytic activity">
    <reaction evidence="8">
        <text>L-glutamate + ATP = L-glutamyl 5-phosphate + ADP</text>
        <dbReference type="Rhea" id="RHEA:14877"/>
        <dbReference type="ChEBI" id="CHEBI:29985"/>
        <dbReference type="ChEBI" id="CHEBI:30616"/>
        <dbReference type="ChEBI" id="CHEBI:58274"/>
        <dbReference type="ChEBI" id="CHEBI:456216"/>
        <dbReference type="EC" id="2.7.2.11"/>
    </reaction>
</comment>
<comment type="function">
    <text evidence="8">Catalyzes the transfer of a phosphate group to glutamate to form L-glutamate 5-phosphate.</text>
</comment>
<name>F2NHP0_DESAR</name>
<dbReference type="InterPro" id="IPR005715">
    <property type="entry name" value="Glu_5kinase/COase_Synthase"/>
</dbReference>
<dbReference type="CDD" id="cd21157">
    <property type="entry name" value="PUA_G5K"/>
    <property type="match status" value="1"/>
</dbReference>
<dbReference type="PANTHER" id="PTHR43654">
    <property type="entry name" value="GLUTAMATE 5-KINASE"/>
    <property type="match status" value="1"/>
</dbReference>
<dbReference type="SUPFAM" id="SSF88697">
    <property type="entry name" value="PUA domain-like"/>
    <property type="match status" value="1"/>
</dbReference>
<dbReference type="InterPro" id="IPR041739">
    <property type="entry name" value="G5K_ProB"/>
</dbReference>
<evidence type="ECO:0000256" key="1">
    <source>
        <dbReference type="ARBA" id="ARBA00022490"/>
    </source>
</evidence>
<dbReference type="HOGENOM" id="CLU_025400_2_0_7"/>
<organism evidence="10 11">
    <name type="scientific">Desulfobacca acetoxidans (strain ATCC 700848 / DSM 11109 / ASRB2)</name>
    <dbReference type="NCBI Taxonomy" id="880072"/>
    <lineage>
        <taxon>Bacteria</taxon>
        <taxon>Pseudomonadati</taxon>
        <taxon>Thermodesulfobacteriota</taxon>
        <taxon>Desulfobaccia</taxon>
        <taxon>Desulfobaccales</taxon>
        <taxon>Desulfobaccaceae</taxon>
        <taxon>Desulfobacca</taxon>
    </lineage>
</organism>
<keyword evidence="11" id="KW-1185">Reference proteome</keyword>
<feature type="binding site" evidence="8">
    <location>
        <begin position="182"/>
        <end position="183"/>
    </location>
    <ligand>
        <name>ATP</name>
        <dbReference type="ChEBI" id="CHEBI:30616"/>
    </ligand>
</feature>
<dbReference type="AlphaFoldDB" id="F2NHP0"/>
<evidence type="ECO:0000256" key="3">
    <source>
        <dbReference type="ARBA" id="ARBA00022650"/>
    </source>
</evidence>
<dbReference type="GO" id="GO:0005524">
    <property type="term" value="F:ATP binding"/>
    <property type="evidence" value="ECO:0007669"/>
    <property type="project" value="UniProtKB-KW"/>
</dbReference>
<reference evidence="10 11" key="1">
    <citation type="journal article" date="2011" name="Stand. Genomic Sci.">
        <title>Complete genome sequence of the acetate-degrading sulfate reducer Desulfobacca acetoxidans type strain (ASRB2).</title>
        <authorList>
            <person name="Goker M."/>
            <person name="Teshima H."/>
            <person name="Lapidus A."/>
            <person name="Nolan M."/>
            <person name="Lucas S."/>
            <person name="Hammon N."/>
            <person name="Deshpande S."/>
            <person name="Cheng J.F."/>
            <person name="Tapia R."/>
            <person name="Han C."/>
            <person name="Goodwin L."/>
            <person name="Pitluck S."/>
            <person name="Huntemann M."/>
            <person name="Liolios K."/>
            <person name="Ivanova N."/>
            <person name="Pagani I."/>
            <person name="Mavromatis K."/>
            <person name="Ovchinikova G."/>
            <person name="Pati A."/>
            <person name="Chen A."/>
            <person name="Palaniappan K."/>
            <person name="Land M."/>
            <person name="Hauser L."/>
            <person name="Brambilla E.M."/>
            <person name="Rohde M."/>
            <person name="Spring S."/>
            <person name="Detter J.C."/>
            <person name="Woyke T."/>
            <person name="Bristow J."/>
            <person name="Eisen J.A."/>
            <person name="Markowitz V."/>
            <person name="Hugenholtz P."/>
            <person name="Kyrpides N.C."/>
            <person name="Klenk H.P."/>
        </authorList>
    </citation>
    <scope>NUCLEOTIDE SEQUENCE [LARGE SCALE GENOMIC DNA]</scope>
    <source>
        <strain evidence="11">ATCC 700848 / DSM 11109 / ASRB2</strain>
    </source>
</reference>
<comment type="pathway">
    <text evidence="8">Amino-acid biosynthesis; L-proline biosynthesis; L-glutamate 5-semialdehyde from L-glutamate: step 1/2.</text>
</comment>
<dbReference type="PANTHER" id="PTHR43654:SF1">
    <property type="entry name" value="ISOPENTENYL PHOSPHATE KINASE"/>
    <property type="match status" value="1"/>
</dbReference>
<dbReference type="CDD" id="cd04242">
    <property type="entry name" value="AAK_G5K_ProB"/>
    <property type="match status" value="1"/>
</dbReference>
<keyword evidence="4 8" id="KW-0808">Transferase</keyword>
<protein>
    <recommendedName>
        <fullName evidence="8">Glutamate 5-kinase</fullName>
        <ecNumber evidence="8">2.7.2.11</ecNumber>
    </recommendedName>
    <alternativeName>
        <fullName evidence="8">Gamma-glutamyl kinase</fullName>
        <shortName evidence="8">GK</shortName>
    </alternativeName>
</protein>
<dbReference type="InterPro" id="IPR036974">
    <property type="entry name" value="PUA_sf"/>
</dbReference>
<keyword evidence="5 8" id="KW-0547">Nucleotide-binding</keyword>
<dbReference type="PROSITE" id="PS00902">
    <property type="entry name" value="GLUTAMATE_5_KINASE"/>
    <property type="match status" value="1"/>
</dbReference>
<dbReference type="STRING" id="880072.Desac_1370"/>
<comment type="similarity">
    <text evidence="8">Belongs to the glutamate 5-kinase family.</text>
</comment>
<dbReference type="InterPro" id="IPR001057">
    <property type="entry name" value="Glu/AcGlu_kinase"/>
</dbReference>
<dbReference type="EMBL" id="CP002629">
    <property type="protein sequence ID" value="AEB09227.1"/>
    <property type="molecule type" value="Genomic_DNA"/>
</dbReference>